<feature type="transmembrane region" description="Helical" evidence="2">
    <location>
        <begin position="9"/>
        <end position="28"/>
    </location>
</feature>
<comment type="caution">
    <text evidence="6">The sequence shown here is derived from an EMBL/GenBank/DDBJ whole genome shotgun (WGS) entry which is preliminary data.</text>
</comment>
<dbReference type="InterPro" id="IPR046357">
    <property type="entry name" value="PPIase_dom_sf"/>
</dbReference>
<accession>A0A9X1HSR0</accession>
<dbReference type="Pfam" id="PF13145">
    <property type="entry name" value="Rotamase_2"/>
    <property type="match status" value="1"/>
</dbReference>
<dbReference type="GO" id="GO:0003755">
    <property type="term" value="F:peptidyl-prolyl cis-trans isomerase activity"/>
    <property type="evidence" value="ECO:0007669"/>
    <property type="project" value="UniProtKB-KW"/>
</dbReference>
<keyword evidence="2" id="KW-1133">Transmembrane helix</keyword>
<evidence type="ECO:0000313" key="4">
    <source>
        <dbReference type="EMBL" id="MCA6074966.1"/>
    </source>
</evidence>
<evidence type="ECO:0000313" key="5">
    <source>
        <dbReference type="EMBL" id="MCA6076143.1"/>
    </source>
</evidence>
<dbReference type="Gene3D" id="3.10.50.40">
    <property type="match status" value="1"/>
</dbReference>
<dbReference type="AlphaFoldDB" id="A0A9X1HSR0"/>
<dbReference type="PROSITE" id="PS50198">
    <property type="entry name" value="PPIC_PPIASE_2"/>
    <property type="match status" value="1"/>
</dbReference>
<protein>
    <submittedName>
        <fullName evidence="6">Peptidyl-prolyl cis-trans isomerase</fullName>
    </submittedName>
</protein>
<organism evidence="6 7">
    <name type="scientific">Fulvivirga sedimenti</name>
    <dbReference type="NCBI Taxonomy" id="2879465"/>
    <lineage>
        <taxon>Bacteria</taxon>
        <taxon>Pseudomonadati</taxon>
        <taxon>Bacteroidota</taxon>
        <taxon>Cytophagia</taxon>
        <taxon>Cytophagales</taxon>
        <taxon>Fulvivirgaceae</taxon>
        <taxon>Fulvivirga</taxon>
    </lineage>
</organism>
<gene>
    <name evidence="4" type="ORF">LDX50_08800</name>
    <name evidence="5" type="ORF">LDX50_14770</name>
    <name evidence="6" type="ORF">LDX50_20490</name>
</gene>
<reference evidence="6" key="1">
    <citation type="submission" date="2021-09" db="EMBL/GenBank/DDBJ databases">
        <title>Fulvivirga sp. isolated from coastal sediment.</title>
        <authorList>
            <person name="Yu H."/>
        </authorList>
    </citation>
    <scope>NUCLEOTIDE SEQUENCE</scope>
    <source>
        <strain evidence="6">1062</strain>
    </source>
</reference>
<keyword evidence="1 6" id="KW-0413">Isomerase</keyword>
<dbReference type="EMBL" id="JAIXNE010000002">
    <property type="protein sequence ID" value="MCA6074966.1"/>
    <property type="molecule type" value="Genomic_DNA"/>
</dbReference>
<keyword evidence="2" id="KW-0472">Membrane</keyword>
<dbReference type="EMBL" id="JAIXNE010000004">
    <property type="protein sequence ID" value="MCA6077271.1"/>
    <property type="molecule type" value="Genomic_DNA"/>
</dbReference>
<keyword evidence="1" id="KW-0697">Rotamase</keyword>
<feature type="domain" description="PpiC" evidence="3">
    <location>
        <begin position="135"/>
        <end position="230"/>
    </location>
</feature>
<evidence type="ECO:0000313" key="6">
    <source>
        <dbReference type="EMBL" id="MCA6077271.1"/>
    </source>
</evidence>
<proteinExistence type="predicted"/>
<keyword evidence="7" id="KW-1185">Reference proteome</keyword>
<sequence length="286" mass="32667">MKQLFSSPIFHILAFGALLAIVLIVTVGPKLPSSKDKQVLIADDDVAHLLVMWQKTWQRPPTREELRGALNGYVQDEILYQEAINRNLDYNNAMVRQALIVQMNMLAETQGSGDKITEESIQAYYALRKDQFVLPARISFAQLYFSPDKHPALESHVNEVLTRISQEEIQDIHELGDPTMLNSEYKDYAANDLLKIFGENFAEEVFTINPGEWTGPIASAYGLHLVKVQEVTAEAPAPIDLVRNEIMREIEYEEKEAAREQFFTELIRQYDIVYEGTAKEVMKDDE</sequence>
<dbReference type="PANTHER" id="PTHR47245:SF2">
    <property type="entry name" value="PEPTIDYL-PROLYL CIS-TRANS ISOMERASE HP_0175-RELATED"/>
    <property type="match status" value="1"/>
</dbReference>
<dbReference type="Gene3D" id="1.10.4030.10">
    <property type="entry name" value="Porin chaperone SurA, peptide-binding domain"/>
    <property type="match status" value="1"/>
</dbReference>
<keyword evidence="2" id="KW-0812">Transmembrane</keyword>
<evidence type="ECO:0000256" key="2">
    <source>
        <dbReference type="SAM" id="Phobius"/>
    </source>
</evidence>
<dbReference type="PANTHER" id="PTHR47245">
    <property type="entry name" value="PEPTIDYLPROLYL ISOMERASE"/>
    <property type="match status" value="1"/>
</dbReference>
<dbReference type="InterPro" id="IPR050245">
    <property type="entry name" value="PrsA_foldase"/>
</dbReference>
<dbReference type="RefSeq" id="WP_225698074.1">
    <property type="nucleotide sequence ID" value="NZ_JAIXNE010000002.1"/>
</dbReference>
<name>A0A9X1HSR0_9BACT</name>
<dbReference type="SUPFAM" id="SSF54534">
    <property type="entry name" value="FKBP-like"/>
    <property type="match status" value="1"/>
</dbReference>
<evidence type="ECO:0000259" key="3">
    <source>
        <dbReference type="PROSITE" id="PS50198"/>
    </source>
</evidence>
<dbReference type="EMBL" id="JAIXNE010000003">
    <property type="protein sequence ID" value="MCA6076143.1"/>
    <property type="molecule type" value="Genomic_DNA"/>
</dbReference>
<dbReference type="Proteomes" id="UP001139409">
    <property type="component" value="Unassembled WGS sequence"/>
</dbReference>
<evidence type="ECO:0000256" key="1">
    <source>
        <dbReference type="PROSITE-ProRule" id="PRU00278"/>
    </source>
</evidence>
<dbReference type="InterPro" id="IPR000297">
    <property type="entry name" value="PPIase_PpiC"/>
</dbReference>
<evidence type="ECO:0000313" key="7">
    <source>
        <dbReference type="Proteomes" id="UP001139409"/>
    </source>
</evidence>